<organism evidence="2 3">
    <name type="scientific">Flagellimonas okinawensis</name>
    <dbReference type="NCBI Taxonomy" id="3031324"/>
    <lineage>
        <taxon>Bacteria</taxon>
        <taxon>Pseudomonadati</taxon>
        <taxon>Bacteroidota</taxon>
        <taxon>Flavobacteriia</taxon>
        <taxon>Flavobacteriales</taxon>
        <taxon>Flavobacteriaceae</taxon>
        <taxon>Flagellimonas</taxon>
    </lineage>
</organism>
<gene>
    <name evidence="2" type="ORF">PY091_15410</name>
</gene>
<dbReference type="Proteomes" id="UP001217083">
    <property type="component" value="Unassembled WGS sequence"/>
</dbReference>
<dbReference type="Gene3D" id="3.30.420.10">
    <property type="entry name" value="Ribonuclease H-like superfamily/Ribonuclease H"/>
    <property type="match status" value="1"/>
</dbReference>
<reference evidence="2 3" key="1">
    <citation type="submission" date="2023-03" db="EMBL/GenBank/DDBJ databases">
        <title>Muricauda XX sp. nov. and Muricauda XXX sp. nov., two novel species isolated from Okinawa Trough.</title>
        <authorList>
            <person name="Cao W."/>
            <person name="Deng X."/>
        </authorList>
    </citation>
    <scope>NUCLEOTIDE SEQUENCE [LARGE SCALE GENOMIC DNA]</scope>
    <source>
        <strain evidence="2 3">81s02</strain>
    </source>
</reference>
<proteinExistence type="predicted"/>
<comment type="caution">
    <text evidence="2">The sequence shown here is derived from an EMBL/GenBank/DDBJ whole genome shotgun (WGS) entry which is preliminary data.</text>
</comment>
<protein>
    <submittedName>
        <fullName evidence="2">IS3 family transposase</fullName>
    </submittedName>
</protein>
<dbReference type="Pfam" id="PF13333">
    <property type="entry name" value="rve_2"/>
    <property type="match status" value="1"/>
</dbReference>
<sequence>MSKPKREYTTEFKQKAVELSYARGNVAEVCRELGLNPSVSGRWRREAKKYGENSFPGKGNPKLTDEQREIAELKKKLRDVEIERDIPKKGNNHLLLGRQEKYRFIKRHRSRFPVGKMCKMFKVSKSGYYNWLDRVPSKRWSENEVLRVAIHDIFKDSFGSYRAPRIREELLIRGYRASRPRVARIMRANRLFAKRKRKFRVTTDSKHDYPIAPNILDRDFTVHRKNQVWVSDMTYIRTGEGWMYITVIMELFHRKVVGWSMGKTLGTADTIIPAWKMAIRSNNITDRLIFHSDRGSQYASYEFTDILKEHNGPVVQSMSRKGNCWDNGVAESFFKSLKVEWVYHQNYSFRSEAELSIFQWIETWYNRRRIHSTLGYKTIEEFENEMYNQKSAA</sequence>
<evidence type="ECO:0000313" key="3">
    <source>
        <dbReference type="Proteomes" id="UP001217083"/>
    </source>
</evidence>
<dbReference type="InterPro" id="IPR009057">
    <property type="entry name" value="Homeodomain-like_sf"/>
</dbReference>
<dbReference type="InterPro" id="IPR002514">
    <property type="entry name" value="Transposase_8"/>
</dbReference>
<dbReference type="InterPro" id="IPR025948">
    <property type="entry name" value="HTH-like_dom"/>
</dbReference>
<dbReference type="Pfam" id="PF00665">
    <property type="entry name" value="rve"/>
    <property type="match status" value="1"/>
</dbReference>
<dbReference type="InterPro" id="IPR001584">
    <property type="entry name" value="Integrase_cat-core"/>
</dbReference>
<dbReference type="PROSITE" id="PS50994">
    <property type="entry name" value="INTEGRASE"/>
    <property type="match status" value="1"/>
</dbReference>
<dbReference type="InterPro" id="IPR050900">
    <property type="entry name" value="Transposase_IS3/IS150/IS904"/>
</dbReference>
<keyword evidence="3" id="KW-1185">Reference proteome</keyword>
<dbReference type="PANTHER" id="PTHR46889">
    <property type="entry name" value="TRANSPOSASE INSF FOR INSERTION SEQUENCE IS3B-RELATED"/>
    <property type="match status" value="1"/>
</dbReference>
<dbReference type="SUPFAM" id="SSF46689">
    <property type="entry name" value="Homeodomain-like"/>
    <property type="match status" value="1"/>
</dbReference>
<dbReference type="InterPro" id="IPR036397">
    <property type="entry name" value="RNaseH_sf"/>
</dbReference>
<dbReference type="Pfam" id="PF13276">
    <property type="entry name" value="HTH_21"/>
    <property type="match status" value="1"/>
</dbReference>
<dbReference type="Pfam" id="PF01527">
    <property type="entry name" value="HTH_Tnp_1"/>
    <property type="match status" value="1"/>
</dbReference>
<dbReference type="EMBL" id="JARFVA010000006">
    <property type="protein sequence ID" value="MDF0708613.1"/>
    <property type="molecule type" value="Genomic_DNA"/>
</dbReference>
<evidence type="ECO:0000259" key="1">
    <source>
        <dbReference type="PROSITE" id="PS50994"/>
    </source>
</evidence>
<accession>A0ABT5XRU9</accession>
<dbReference type="NCBIfam" id="NF033516">
    <property type="entry name" value="transpos_IS3"/>
    <property type="match status" value="1"/>
</dbReference>
<dbReference type="SUPFAM" id="SSF53098">
    <property type="entry name" value="Ribonuclease H-like"/>
    <property type="match status" value="1"/>
</dbReference>
<feature type="domain" description="Integrase catalytic" evidence="1">
    <location>
        <begin position="209"/>
        <end position="386"/>
    </location>
</feature>
<dbReference type="PANTHER" id="PTHR46889:SF4">
    <property type="entry name" value="TRANSPOSASE INSO FOR INSERTION SEQUENCE ELEMENT IS911B-RELATED"/>
    <property type="match status" value="1"/>
</dbReference>
<name>A0ABT5XRU9_9FLAO</name>
<dbReference type="InterPro" id="IPR048020">
    <property type="entry name" value="Transpos_IS3"/>
</dbReference>
<dbReference type="InterPro" id="IPR012337">
    <property type="entry name" value="RNaseH-like_sf"/>
</dbReference>
<dbReference type="RefSeq" id="WP_275650497.1">
    <property type="nucleotide sequence ID" value="NZ_JARFVA010000006.1"/>
</dbReference>
<evidence type="ECO:0000313" key="2">
    <source>
        <dbReference type="EMBL" id="MDF0708613.1"/>
    </source>
</evidence>